<evidence type="ECO:0000313" key="3">
    <source>
        <dbReference type="EMBL" id="KAK0143079.1"/>
    </source>
</evidence>
<dbReference type="EMBL" id="JAOPHQ010003437">
    <property type="protein sequence ID" value="KAK0143079.1"/>
    <property type="molecule type" value="Genomic_DNA"/>
</dbReference>
<dbReference type="InterPro" id="IPR001005">
    <property type="entry name" value="SANT/Myb"/>
</dbReference>
<dbReference type="PANTHER" id="PTHR47595">
    <property type="entry name" value="HEAT SHOCK 70 KDA PROTEIN 14"/>
    <property type="match status" value="1"/>
</dbReference>
<proteinExistence type="predicted"/>
<feature type="compositionally biased region" description="Low complexity" evidence="1">
    <location>
        <begin position="141"/>
        <end position="164"/>
    </location>
</feature>
<evidence type="ECO:0000313" key="4">
    <source>
        <dbReference type="Proteomes" id="UP001174136"/>
    </source>
</evidence>
<feature type="domain" description="Myb-like" evidence="2">
    <location>
        <begin position="5"/>
        <end position="69"/>
    </location>
</feature>
<protein>
    <submittedName>
        <fullName evidence="3">Zinc finger and SCAN domain-containing protein 29</fullName>
    </submittedName>
</protein>
<comment type="caution">
    <text evidence="3">The sequence shown here is derived from an EMBL/GenBank/DDBJ whole genome shotgun (WGS) entry which is preliminary data.</text>
</comment>
<sequence length="256" mass="28928">MTSQKTTPWSVEEVQTFLSLVAEERIQQELDGTTRNEKVFKEIAQLMANHGYNRTLQQCRDKLKKMKSDYRAVKDHNGRSGANRRAWRWFDQMVAIYGHRPANKGRESGLDSATTLLQSMIEDGKTHKRGECATQRRLLTDSSIASPTSAPATASTPAPASAMSNTRVVTGKRKRSLFQQDQNALMRDIHADEVAQQEQNRAQRESHIQLLLTDAREARAQEATLRREENAQTAAFNQTFLGLLGQLVQAMSDRRT</sequence>
<dbReference type="Proteomes" id="UP001174136">
    <property type="component" value="Unassembled WGS sequence"/>
</dbReference>
<dbReference type="PANTHER" id="PTHR47595:SF1">
    <property type="entry name" value="MYB_SANT-LIKE DNA-BINDING DOMAIN-CONTAINING PROTEIN"/>
    <property type="match status" value="1"/>
</dbReference>
<keyword evidence="4" id="KW-1185">Reference proteome</keyword>
<dbReference type="FunFam" id="1.10.10.60:FF:000032">
    <property type="entry name" value="Zinc finger and SCAN domain-containing 20"/>
    <property type="match status" value="1"/>
</dbReference>
<evidence type="ECO:0000259" key="2">
    <source>
        <dbReference type="SMART" id="SM00717"/>
    </source>
</evidence>
<organism evidence="3 4">
    <name type="scientific">Merluccius polli</name>
    <name type="common">Benguela hake</name>
    <name type="synonym">Merluccius cadenati</name>
    <dbReference type="NCBI Taxonomy" id="89951"/>
    <lineage>
        <taxon>Eukaryota</taxon>
        <taxon>Metazoa</taxon>
        <taxon>Chordata</taxon>
        <taxon>Craniata</taxon>
        <taxon>Vertebrata</taxon>
        <taxon>Euteleostomi</taxon>
        <taxon>Actinopterygii</taxon>
        <taxon>Neopterygii</taxon>
        <taxon>Teleostei</taxon>
        <taxon>Neoteleostei</taxon>
        <taxon>Acanthomorphata</taxon>
        <taxon>Zeiogadaria</taxon>
        <taxon>Gadariae</taxon>
        <taxon>Gadiformes</taxon>
        <taxon>Gadoidei</taxon>
        <taxon>Merlucciidae</taxon>
        <taxon>Merluccius</taxon>
    </lineage>
</organism>
<dbReference type="AlphaFoldDB" id="A0AA47MN45"/>
<dbReference type="Pfam" id="PF13837">
    <property type="entry name" value="Myb_DNA-bind_4"/>
    <property type="match status" value="1"/>
</dbReference>
<accession>A0AA47MN45</accession>
<evidence type="ECO:0000256" key="1">
    <source>
        <dbReference type="SAM" id="MobiDB-lite"/>
    </source>
</evidence>
<feature type="region of interest" description="Disordered" evidence="1">
    <location>
        <begin position="141"/>
        <end position="169"/>
    </location>
</feature>
<gene>
    <name evidence="3" type="primary">ZSCAN29_2</name>
    <name evidence="3" type="ORF">N1851_018810</name>
</gene>
<dbReference type="Gene3D" id="1.10.10.60">
    <property type="entry name" value="Homeodomain-like"/>
    <property type="match status" value="1"/>
</dbReference>
<reference evidence="3" key="1">
    <citation type="journal article" date="2023" name="Front. Mar. Sci.">
        <title>A new Merluccius polli reference genome to investigate the effects of global change in West African waters.</title>
        <authorList>
            <person name="Mateo J.L."/>
            <person name="Blanco-Fernandez C."/>
            <person name="Garcia-Vazquez E."/>
            <person name="Machado-Schiaffino G."/>
        </authorList>
    </citation>
    <scope>NUCLEOTIDE SEQUENCE</scope>
    <source>
        <strain evidence="3">C29</strain>
        <tissue evidence="3">Fin</tissue>
    </source>
</reference>
<name>A0AA47MN45_MERPO</name>
<dbReference type="SMART" id="SM00717">
    <property type="entry name" value="SANT"/>
    <property type="match status" value="1"/>
</dbReference>
<dbReference type="InterPro" id="IPR044822">
    <property type="entry name" value="Myb_DNA-bind_4"/>
</dbReference>